<evidence type="ECO:0000256" key="3">
    <source>
        <dbReference type="SAM" id="SignalP"/>
    </source>
</evidence>
<dbReference type="InterPro" id="IPR008258">
    <property type="entry name" value="Transglycosylase_SLT_dom_1"/>
</dbReference>
<comment type="similarity">
    <text evidence="2">Belongs to the virb1 family.</text>
</comment>
<dbReference type="OrthoDB" id="9788661at2"/>
<evidence type="ECO:0000259" key="4">
    <source>
        <dbReference type="Pfam" id="PF01464"/>
    </source>
</evidence>
<dbReference type="Proteomes" id="UP000248021">
    <property type="component" value="Unassembled WGS sequence"/>
</dbReference>
<dbReference type="InterPro" id="IPR023346">
    <property type="entry name" value="Lysozyme-like_dom_sf"/>
</dbReference>
<protein>
    <submittedName>
        <fullName evidence="5">Transglycosylase-like protein with SLT domain</fullName>
    </submittedName>
</protein>
<organism evidence="5 6">
    <name type="scientific">Chelatococcus asaccharovorans</name>
    <dbReference type="NCBI Taxonomy" id="28210"/>
    <lineage>
        <taxon>Bacteria</taxon>
        <taxon>Pseudomonadati</taxon>
        <taxon>Pseudomonadota</taxon>
        <taxon>Alphaproteobacteria</taxon>
        <taxon>Hyphomicrobiales</taxon>
        <taxon>Chelatococcaceae</taxon>
        <taxon>Chelatococcus</taxon>
    </lineage>
</organism>
<dbReference type="EMBL" id="QJJK01000009">
    <property type="protein sequence ID" value="PXW55803.1"/>
    <property type="molecule type" value="Genomic_DNA"/>
</dbReference>
<dbReference type="PANTHER" id="PTHR37423:SF2">
    <property type="entry name" value="MEMBRANE-BOUND LYTIC MUREIN TRANSGLYCOSYLASE C"/>
    <property type="match status" value="1"/>
</dbReference>
<dbReference type="SUPFAM" id="SSF53955">
    <property type="entry name" value="Lysozyme-like"/>
    <property type="match status" value="1"/>
</dbReference>
<sequence>MHFTKMIACVCLSALFSAGSAWASQSSERSELPGALDINRMGELVFATRQPSAPIDAHSLPVVGYKGAIRVKAGKPLRYNGIYRSRYMDLVAQYARENGLPVALVDAVMRVESRYKQNAFSGVAVGLMQIKPSTARDIGYVGTVSGLYAPDINIMYGVKYLAGAYRRAGGDMCGTIMRYNSGYYAKRPNTTNRDYCAKVKGIIADETRHKLPDASRSVVADRN</sequence>
<comment type="caution">
    <text evidence="5">The sequence shown here is derived from an EMBL/GenBank/DDBJ whole genome shotgun (WGS) entry which is preliminary data.</text>
</comment>
<dbReference type="Gene3D" id="1.10.530.10">
    <property type="match status" value="1"/>
</dbReference>
<comment type="similarity">
    <text evidence="1">Belongs to the transglycosylase Slt family.</text>
</comment>
<feature type="signal peptide" evidence="3">
    <location>
        <begin position="1"/>
        <end position="23"/>
    </location>
</feature>
<evidence type="ECO:0000256" key="2">
    <source>
        <dbReference type="ARBA" id="ARBA00009387"/>
    </source>
</evidence>
<proteinExistence type="inferred from homology"/>
<dbReference type="PANTHER" id="PTHR37423">
    <property type="entry name" value="SOLUBLE LYTIC MUREIN TRANSGLYCOSYLASE-RELATED"/>
    <property type="match status" value="1"/>
</dbReference>
<feature type="domain" description="Transglycosylase SLT" evidence="4">
    <location>
        <begin position="90"/>
        <end position="188"/>
    </location>
</feature>
<gene>
    <name evidence="5" type="ORF">C7450_109214</name>
</gene>
<evidence type="ECO:0000256" key="1">
    <source>
        <dbReference type="ARBA" id="ARBA00007734"/>
    </source>
</evidence>
<name>A0A2V3U0S5_9HYPH</name>
<dbReference type="Pfam" id="PF01464">
    <property type="entry name" value="SLT"/>
    <property type="match status" value="1"/>
</dbReference>
<accession>A0A2V3U0S5</accession>
<feature type="chain" id="PRO_5041068592" evidence="3">
    <location>
        <begin position="24"/>
        <end position="223"/>
    </location>
</feature>
<keyword evidence="3" id="KW-0732">Signal</keyword>
<evidence type="ECO:0000313" key="5">
    <source>
        <dbReference type="EMBL" id="PXW55803.1"/>
    </source>
</evidence>
<dbReference type="AlphaFoldDB" id="A0A2V3U0S5"/>
<keyword evidence="6" id="KW-1185">Reference proteome</keyword>
<reference evidence="5 6" key="1">
    <citation type="submission" date="2018-05" db="EMBL/GenBank/DDBJ databases">
        <title>Genomic Encyclopedia of Type Strains, Phase IV (KMG-IV): sequencing the most valuable type-strain genomes for metagenomic binning, comparative biology and taxonomic classification.</title>
        <authorList>
            <person name="Goeker M."/>
        </authorList>
    </citation>
    <scope>NUCLEOTIDE SEQUENCE [LARGE SCALE GENOMIC DNA]</scope>
    <source>
        <strain evidence="5 6">DSM 6462</strain>
    </source>
</reference>
<evidence type="ECO:0000313" key="6">
    <source>
        <dbReference type="Proteomes" id="UP000248021"/>
    </source>
</evidence>